<dbReference type="Proteomes" id="UP001176223">
    <property type="component" value="Unassembled WGS sequence"/>
</dbReference>
<evidence type="ECO:0000256" key="7">
    <source>
        <dbReference type="ARBA" id="ARBA00049047"/>
    </source>
</evidence>
<evidence type="ECO:0000256" key="4">
    <source>
        <dbReference type="ARBA" id="ARBA00022822"/>
    </source>
</evidence>
<feature type="active site" description="Proton acceptor" evidence="8">
    <location>
        <position position="54"/>
    </location>
</feature>
<organism evidence="10 11">
    <name type="scientific">Campylobacter felis</name>
    <dbReference type="NCBI Taxonomy" id="2974565"/>
    <lineage>
        <taxon>Bacteria</taxon>
        <taxon>Pseudomonadati</taxon>
        <taxon>Campylobacterota</taxon>
        <taxon>Epsilonproteobacteria</taxon>
        <taxon>Campylobacterales</taxon>
        <taxon>Campylobacteraceae</taxon>
        <taxon>Campylobacter</taxon>
    </lineage>
</organism>
<evidence type="ECO:0000313" key="10">
    <source>
        <dbReference type="EMBL" id="MDL0146538.1"/>
    </source>
</evidence>
<dbReference type="PANTHER" id="PTHR43406">
    <property type="entry name" value="TRYPTOPHAN SYNTHASE, ALPHA CHAIN"/>
    <property type="match status" value="1"/>
</dbReference>
<dbReference type="InterPro" id="IPR011060">
    <property type="entry name" value="RibuloseP-bd_barrel"/>
</dbReference>
<comment type="catalytic activity">
    <reaction evidence="7 8">
        <text>(1S,2R)-1-C-(indol-3-yl)glycerol 3-phosphate + L-serine = D-glyceraldehyde 3-phosphate + L-tryptophan + H2O</text>
        <dbReference type="Rhea" id="RHEA:10532"/>
        <dbReference type="ChEBI" id="CHEBI:15377"/>
        <dbReference type="ChEBI" id="CHEBI:33384"/>
        <dbReference type="ChEBI" id="CHEBI:57912"/>
        <dbReference type="ChEBI" id="CHEBI:58866"/>
        <dbReference type="ChEBI" id="CHEBI:59776"/>
        <dbReference type="EC" id="4.2.1.20"/>
    </reaction>
</comment>
<dbReference type="EMBL" id="JANURU010000004">
    <property type="protein sequence ID" value="MDL0146538.1"/>
    <property type="molecule type" value="Genomic_DNA"/>
</dbReference>
<evidence type="ECO:0000256" key="8">
    <source>
        <dbReference type="HAMAP-Rule" id="MF_00131"/>
    </source>
</evidence>
<dbReference type="InterPro" id="IPR002028">
    <property type="entry name" value="Trp_synthase_suA"/>
</dbReference>
<dbReference type="GO" id="GO:0004834">
    <property type="term" value="F:tryptophan synthase activity"/>
    <property type="evidence" value="ECO:0007669"/>
    <property type="project" value="UniProtKB-EC"/>
</dbReference>
<reference evidence="10" key="2">
    <citation type="journal article" date="2023" name="Microorganisms">
        <title>Isolation and Genomic Characteristics of Cat-Borne Campylobacter felis sp. nov. and Sheep-Borne Campylobacter ovis sp. nov.</title>
        <authorList>
            <person name="Wang H."/>
            <person name="Li Y."/>
            <person name="Gu Y."/>
            <person name="Zhou G."/>
            <person name="Chen X."/>
            <person name="Zhang X."/>
            <person name="Shao Z."/>
            <person name="Zhang J."/>
            <person name="Zhang M."/>
        </authorList>
    </citation>
    <scope>NUCLEOTIDE SEQUENCE</scope>
    <source>
        <strain evidence="10">XJK33-1</strain>
    </source>
</reference>
<protein>
    <recommendedName>
        <fullName evidence="8">Tryptophan synthase alpha chain</fullName>
        <ecNumber evidence="8">4.2.1.20</ecNumber>
    </recommendedName>
</protein>
<name>A0ABT7I2T1_9BACT</name>
<gene>
    <name evidence="8 10" type="primary">trpA</name>
    <name evidence="10" type="ORF">NYG95_02625</name>
</gene>
<dbReference type="RefSeq" id="WP_270976684.1">
    <property type="nucleotide sequence ID" value="NZ_JANURS010000001.1"/>
</dbReference>
<keyword evidence="11" id="KW-1185">Reference proteome</keyword>
<comment type="subunit">
    <text evidence="2 8">Tetramer of two alpha and two beta chains.</text>
</comment>
<dbReference type="Gene3D" id="3.20.20.70">
    <property type="entry name" value="Aldolase class I"/>
    <property type="match status" value="1"/>
</dbReference>
<evidence type="ECO:0000313" key="11">
    <source>
        <dbReference type="Proteomes" id="UP001176223"/>
    </source>
</evidence>
<sequence>MVDFRKFYKDKANIAYIVMGYPNLDMSVKFIKRLDECNIDILEVGVPYSDPIADGEIIANAANKALENGTTIHKILEKLEKIETNKALVFMAYYNLIFAYGLKAFVKAAKKAGICGLIVPELSYEESSDLKKECDKEGLALITFISLTTPKERITKLCKNANGFIYLLASIGLTGGKSSRNELLVNKIEEIRAYTKLPIFVGFGIKNCEDVEKIHKISDGAIVGTSIVNEFQNENIDEVIKNVKEIFKK</sequence>
<evidence type="ECO:0000256" key="9">
    <source>
        <dbReference type="RuleBase" id="RU003662"/>
    </source>
</evidence>
<feature type="active site" description="Proton acceptor" evidence="8">
    <location>
        <position position="43"/>
    </location>
</feature>
<dbReference type="HAMAP" id="MF_00131">
    <property type="entry name" value="Trp_synth_alpha"/>
    <property type="match status" value="1"/>
</dbReference>
<dbReference type="PROSITE" id="PS00167">
    <property type="entry name" value="TRP_SYNTHASE_ALPHA"/>
    <property type="match status" value="1"/>
</dbReference>
<evidence type="ECO:0000256" key="3">
    <source>
        <dbReference type="ARBA" id="ARBA00022605"/>
    </source>
</evidence>
<keyword evidence="3 8" id="KW-0028">Amino-acid biosynthesis</keyword>
<dbReference type="InterPro" id="IPR013785">
    <property type="entry name" value="Aldolase_TIM"/>
</dbReference>
<comment type="pathway">
    <text evidence="1 8">Amino-acid biosynthesis; L-tryptophan biosynthesis; L-tryptophan from chorismate: step 5/5.</text>
</comment>
<evidence type="ECO:0000256" key="2">
    <source>
        <dbReference type="ARBA" id="ARBA00011270"/>
    </source>
</evidence>
<accession>A0ABT7I2T1</accession>
<dbReference type="NCBIfam" id="TIGR00262">
    <property type="entry name" value="trpA"/>
    <property type="match status" value="1"/>
</dbReference>
<dbReference type="PANTHER" id="PTHR43406:SF1">
    <property type="entry name" value="TRYPTOPHAN SYNTHASE ALPHA CHAIN, CHLOROPLASTIC"/>
    <property type="match status" value="1"/>
</dbReference>
<dbReference type="CDD" id="cd04724">
    <property type="entry name" value="Tryptophan_synthase_alpha"/>
    <property type="match status" value="1"/>
</dbReference>
<proteinExistence type="inferred from homology"/>
<evidence type="ECO:0000256" key="5">
    <source>
        <dbReference type="ARBA" id="ARBA00023141"/>
    </source>
</evidence>
<dbReference type="SUPFAM" id="SSF51366">
    <property type="entry name" value="Ribulose-phoshate binding barrel"/>
    <property type="match status" value="1"/>
</dbReference>
<comment type="function">
    <text evidence="8">The alpha subunit is responsible for the aldol cleavage of indoleglycerol phosphate to indole and glyceraldehyde 3-phosphate.</text>
</comment>
<dbReference type="InterPro" id="IPR018204">
    <property type="entry name" value="Trp_synthase_alpha_AS"/>
</dbReference>
<keyword evidence="5 8" id="KW-0057">Aromatic amino acid biosynthesis</keyword>
<keyword evidence="4 8" id="KW-0822">Tryptophan biosynthesis</keyword>
<evidence type="ECO:0000256" key="6">
    <source>
        <dbReference type="ARBA" id="ARBA00023239"/>
    </source>
</evidence>
<comment type="caution">
    <text evidence="10">The sequence shown here is derived from an EMBL/GenBank/DDBJ whole genome shotgun (WGS) entry which is preliminary data.</text>
</comment>
<dbReference type="Pfam" id="PF00290">
    <property type="entry name" value="Trp_syntA"/>
    <property type="match status" value="1"/>
</dbReference>
<reference evidence="10" key="1">
    <citation type="submission" date="2022-08" db="EMBL/GenBank/DDBJ databases">
        <authorList>
            <person name="Wang H."/>
        </authorList>
    </citation>
    <scope>NUCLEOTIDE SEQUENCE</scope>
    <source>
        <strain evidence="10">XJK33-1</strain>
    </source>
</reference>
<keyword evidence="6 8" id="KW-0456">Lyase</keyword>
<comment type="similarity">
    <text evidence="8 9">Belongs to the TrpA family.</text>
</comment>
<dbReference type="EC" id="4.2.1.20" evidence="8"/>
<evidence type="ECO:0000256" key="1">
    <source>
        <dbReference type="ARBA" id="ARBA00004733"/>
    </source>
</evidence>